<dbReference type="InParanoid" id="A0A1X7SIJ1"/>
<organism evidence="1">
    <name type="scientific">Amphimedon queenslandica</name>
    <name type="common">Sponge</name>
    <dbReference type="NCBI Taxonomy" id="400682"/>
    <lineage>
        <taxon>Eukaryota</taxon>
        <taxon>Metazoa</taxon>
        <taxon>Porifera</taxon>
        <taxon>Demospongiae</taxon>
        <taxon>Heteroscleromorpha</taxon>
        <taxon>Haplosclerida</taxon>
        <taxon>Niphatidae</taxon>
        <taxon>Amphimedon</taxon>
    </lineage>
</organism>
<proteinExistence type="predicted"/>
<dbReference type="EnsemblMetazoa" id="Aqu2.1.01867_001">
    <property type="protein sequence ID" value="Aqu2.1.01867_001"/>
    <property type="gene ID" value="Aqu2.1.01867"/>
</dbReference>
<accession>A0A1X7SIJ1</accession>
<evidence type="ECO:0000313" key="1">
    <source>
        <dbReference type="EnsemblMetazoa" id="Aqu2.1.01867_001"/>
    </source>
</evidence>
<sequence length="23" mass="2727">HVLHFIFKILNQINLLIAIIIIK</sequence>
<protein>
    <submittedName>
        <fullName evidence="1">Uncharacterized protein</fullName>
    </submittedName>
</protein>
<reference evidence="1" key="1">
    <citation type="submission" date="2017-05" db="UniProtKB">
        <authorList>
            <consortium name="EnsemblMetazoa"/>
        </authorList>
    </citation>
    <scope>IDENTIFICATION</scope>
</reference>
<name>A0A1X7SIJ1_AMPQE</name>
<dbReference type="AlphaFoldDB" id="A0A1X7SIJ1"/>